<evidence type="ECO:0000313" key="4">
    <source>
        <dbReference type="Proteomes" id="UP000028341"/>
    </source>
</evidence>
<evidence type="ECO:0000256" key="1">
    <source>
        <dbReference type="SAM" id="MobiDB-lite"/>
    </source>
</evidence>
<dbReference type="STRING" id="55952.BU52_14510"/>
<keyword evidence="4" id="KW-1185">Reference proteome</keyword>
<feature type="signal peptide" evidence="2">
    <location>
        <begin position="1"/>
        <end position="33"/>
    </location>
</feature>
<feature type="region of interest" description="Disordered" evidence="1">
    <location>
        <begin position="29"/>
        <end position="58"/>
    </location>
</feature>
<dbReference type="EMBL" id="JFCB01000010">
    <property type="protein sequence ID" value="KES06623.1"/>
    <property type="molecule type" value="Genomic_DNA"/>
</dbReference>
<feature type="region of interest" description="Disordered" evidence="1">
    <location>
        <begin position="95"/>
        <end position="126"/>
    </location>
</feature>
<dbReference type="eggNOG" id="ENOG5033MZK">
    <property type="taxonomic scope" value="Bacteria"/>
</dbReference>
<proteinExistence type="predicted"/>
<gene>
    <name evidence="3" type="ORF">BU52_14510</name>
</gene>
<reference evidence="3 4" key="1">
    <citation type="submission" date="2014-02" db="EMBL/GenBank/DDBJ databases">
        <title>The genome announcement of Streptomyces toyocaensis NRRL15009.</title>
        <authorList>
            <person name="Hong H.-J."/>
            <person name="Kwun M.J."/>
        </authorList>
    </citation>
    <scope>NUCLEOTIDE SEQUENCE [LARGE SCALE GENOMIC DNA]</scope>
    <source>
        <strain evidence="3 4">NRRL 15009</strain>
    </source>
</reference>
<feature type="compositionally biased region" description="Low complexity" evidence="1">
    <location>
        <begin position="109"/>
        <end position="122"/>
    </location>
</feature>
<evidence type="ECO:0008006" key="5">
    <source>
        <dbReference type="Google" id="ProtNLM"/>
    </source>
</evidence>
<organism evidence="3 4">
    <name type="scientific">Streptomyces toyocaensis</name>
    <dbReference type="NCBI Taxonomy" id="55952"/>
    <lineage>
        <taxon>Bacteria</taxon>
        <taxon>Bacillati</taxon>
        <taxon>Actinomycetota</taxon>
        <taxon>Actinomycetes</taxon>
        <taxon>Kitasatosporales</taxon>
        <taxon>Streptomycetaceae</taxon>
        <taxon>Streptomyces</taxon>
    </lineage>
</organism>
<comment type="caution">
    <text evidence="3">The sequence shown here is derived from an EMBL/GenBank/DDBJ whole genome shotgun (WGS) entry which is preliminary data.</text>
</comment>
<feature type="compositionally biased region" description="Basic and acidic residues" evidence="1">
    <location>
        <begin position="48"/>
        <end position="58"/>
    </location>
</feature>
<dbReference type="Proteomes" id="UP000028341">
    <property type="component" value="Unassembled WGS sequence"/>
</dbReference>
<dbReference type="RefSeq" id="WP_037933456.1">
    <property type="nucleotide sequence ID" value="NZ_JBFADL010000016.1"/>
</dbReference>
<evidence type="ECO:0000256" key="2">
    <source>
        <dbReference type="SAM" id="SignalP"/>
    </source>
</evidence>
<name>A0A081XSV0_STRTO</name>
<accession>A0A081XSV0</accession>
<evidence type="ECO:0000313" key="3">
    <source>
        <dbReference type="EMBL" id="KES06623.1"/>
    </source>
</evidence>
<feature type="compositionally biased region" description="Polar residues" evidence="1">
    <location>
        <begin position="34"/>
        <end position="43"/>
    </location>
</feature>
<dbReference type="AlphaFoldDB" id="A0A081XSV0"/>
<protein>
    <recommendedName>
        <fullName evidence="5">Lipoprotein</fullName>
    </recommendedName>
</protein>
<sequence>MPFPSSPRARSGPRRRSLLAVAPAALLTAGCTAGSENSDTTGGSRPSAADRARARAARDSTALAARYDAVLAAHPELTERLRPLRAEVVRHAEAFGGTASAPPSPSPSGPASASPSPSAAVPAKEKDALAELAAAEREIADRRAEELLAAPGGLARLLASVAAAGAVHVYLLTEAGR</sequence>
<keyword evidence="2" id="KW-0732">Signal</keyword>
<feature type="chain" id="PRO_5039053473" description="Lipoprotein" evidence="2">
    <location>
        <begin position="34"/>
        <end position="177"/>
    </location>
</feature>